<name>A0AC61S200_9FIRM</name>
<evidence type="ECO:0000313" key="2">
    <source>
        <dbReference type="Proteomes" id="UP000304953"/>
    </source>
</evidence>
<evidence type="ECO:0000313" key="1">
    <source>
        <dbReference type="EMBL" id="TGY98346.1"/>
    </source>
</evidence>
<keyword evidence="2" id="KW-1185">Reference proteome</keyword>
<reference evidence="1" key="1">
    <citation type="submission" date="2019-04" db="EMBL/GenBank/DDBJ databases">
        <title>Microbes associate with the intestines of laboratory mice.</title>
        <authorList>
            <person name="Navarre W."/>
            <person name="Wong E."/>
            <person name="Huang K."/>
            <person name="Tropini C."/>
            <person name="Ng K."/>
            <person name="Yu B."/>
        </authorList>
    </citation>
    <scope>NUCLEOTIDE SEQUENCE</scope>
    <source>
        <strain evidence="1">NM01_1-7b</strain>
    </source>
</reference>
<protein>
    <submittedName>
        <fullName evidence="1">Asparagine synthase (Glutamine-hydrolyzing)</fullName>
        <ecNumber evidence="1">6.3.5.4</ecNumber>
    </submittedName>
</protein>
<dbReference type="EMBL" id="SRYA01000001">
    <property type="protein sequence ID" value="TGY98346.1"/>
    <property type="molecule type" value="Genomic_DNA"/>
</dbReference>
<gene>
    <name evidence="1" type="primary">asnB</name>
    <name evidence="1" type="ORF">E5329_00790</name>
</gene>
<dbReference type="EC" id="6.3.5.4" evidence="1"/>
<keyword evidence="1" id="KW-0436">Ligase</keyword>
<comment type="caution">
    <text evidence="1">The sequence shown here is derived from an EMBL/GenBank/DDBJ whole genome shotgun (WGS) entry which is preliminary data.</text>
</comment>
<accession>A0AC61S200</accession>
<proteinExistence type="predicted"/>
<dbReference type="Proteomes" id="UP000304953">
    <property type="component" value="Unassembled WGS sequence"/>
</dbReference>
<organism evidence="1 2">
    <name type="scientific">Petralouisia muris</name>
    <dbReference type="NCBI Taxonomy" id="3032872"/>
    <lineage>
        <taxon>Bacteria</taxon>
        <taxon>Bacillati</taxon>
        <taxon>Bacillota</taxon>
        <taxon>Clostridia</taxon>
        <taxon>Lachnospirales</taxon>
        <taxon>Lachnospiraceae</taxon>
        <taxon>Petralouisia</taxon>
    </lineage>
</organism>
<sequence length="619" mass="71313">MCGIAGFYHKEKNYEENELHYRSLLHAMHRELWRRGPDDAGTCLTKHCGLSHSRLSIIDIAGGHQPMMRSAAGRTCMIVYNGELYNGNELRGLLTERGWTFDTSCDTEVILLGFMEFGPEFVKRLNGIFAFAVYDSREETLHLFRDPMGVKPLFYTERNGELIFASELKGILAHPAVEAEIDRQGLNEIFGIGPARTPGCGVLKGIREVLPGEYLACSREKELQRNTYWKLSSHPHQDSYEKTVETVSFLVQDSIRRQMVSDVPICTFLSGGVDSSLVSAVCAAELKKQGKRLATFSFDFVDNQKNFKANAFQPSQDRPYVEKMAEYIGSAHTFLECDNRNQIELLYDSVKAHDLPAMADVDSSMLYFCSQVSKKYKVTLTGECADEIFGGYPWFHKEESMKAEMFPWTMDLSPRKELLSDEFLEALRMEEYVQESYCRSIAETPRCEEDSPREARRREIAYLNLKWFMQTLLNRMDRTSMYSGLEARVPFADIRIVQYVWNVPWEMKAKDGVVKSLLRESGRNLLPEEILFRRKSPYPKTYDPHYEELLKGMVREVILEGNSPVLQFIDPKKMEEFLSKSSDYGKPWYGQLMAGPQMLAYLLQVDEWMKRYQVRTVGL</sequence>